<evidence type="ECO:0000313" key="2">
    <source>
        <dbReference type="EMBL" id="WHX48556.1"/>
    </source>
</evidence>
<organism evidence="2 3">
    <name type="scientific">Paenibacillus woosongensis</name>
    <dbReference type="NCBI Taxonomy" id="307580"/>
    <lineage>
        <taxon>Bacteria</taxon>
        <taxon>Bacillati</taxon>
        <taxon>Bacillota</taxon>
        <taxon>Bacilli</taxon>
        <taxon>Bacillales</taxon>
        <taxon>Paenibacillaceae</taxon>
        <taxon>Paenibacillus</taxon>
    </lineage>
</organism>
<dbReference type="Pfam" id="PF15978">
    <property type="entry name" value="TnsD"/>
    <property type="match status" value="1"/>
</dbReference>
<dbReference type="InterPro" id="IPR032750">
    <property type="entry name" value="TnsD_C"/>
</dbReference>
<dbReference type="RefSeq" id="WP_283925925.1">
    <property type="nucleotide sequence ID" value="NZ_CP126084.1"/>
</dbReference>
<dbReference type="Proteomes" id="UP001177943">
    <property type="component" value="Chromosome"/>
</dbReference>
<dbReference type="KEGG" id="pwn:QNH46_21205"/>
<protein>
    <submittedName>
        <fullName evidence="2">TnsD family Tn7-like transposition protein</fullName>
    </submittedName>
</protein>
<dbReference type="CDD" id="cd00093">
    <property type="entry name" value="HTH_XRE"/>
    <property type="match status" value="1"/>
</dbReference>
<dbReference type="AlphaFoldDB" id="A0AA95I482"/>
<reference evidence="2" key="1">
    <citation type="submission" date="2023-05" db="EMBL/GenBank/DDBJ databases">
        <title>Comparative genomics of Bacillaceae isolates and their secondary metabolite potential.</title>
        <authorList>
            <person name="Song L."/>
            <person name="Nielsen L.J."/>
            <person name="Mohite O."/>
            <person name="Xu X."/>
            <person name="Weber T."/>
            <person name="Kovacs A.T."/>
        </authorList>
    </citation>
    <scope>NUCLEOTIDE SEQUENCE</scope>
    <source>
        <strain evidence="2">B2_4</strain>
    </source>
</reference>
<dbReference type="InterPro" id="IPR001387">
    <property type="entry name" value="Cro/C1-type_HTH"/>
</dbReference>
<gene>
    <name evidence="2" type="ORF">QNH46_21205</name>
</gene>
<dbReference type="InterPro" id="IPR009492">
    <property type="entry name" value="TniQ"/>
</dbReference>
<accession>A0AA95I482</accession>
<feature type="domain" description="HTH cro/C1-type" evidence="1">
    <location>
        <begin position="334"/>
        <end position="381"/>
    </location>
</feature>
<sequence>MHNLNTFFYWVKPFIPEDRLIAAFKEILNNEGEFNISIFLGRGKRRFISENIRYCPECMNGDYQKYGEVYPHRIHQITFLSFCPEHAYELLTHCPNCEKKLAMIDERDLLASQRCECGCTLSEYKKMANPLKYQAEKQILNNFYQIVKFSSQLSREVIFIKIRNILGTNGYLKYSGRIDKTQLIHDFNNYLIQNGLKEYIAADLLSQIGSFSFFATKGPVKNILLYILMIMFLAKSVNNFLLDTTAYSIPIPFGNGPWICNNPICKGYNLEVIKKCVRVDHGGKYISGLFGCPLCGFSFSRRWKMEDLNNDKRYAVLTMGPLWYSTLLELHSSGLSYSEIAKKLNTSPTQINQYFKRLRKPSSDTRILQCLNMLWTSLDANIEVASTFEVSKLLSKKRERILDILGRDNGITLTRAEIAKQAGDLYQIMMKEDREWMEQILPPSRKNQIRKDWNKLDNHYCTMVAHAADELYRLNPSEQIKKYTILRKLPKKVMNHLEISSAKFPKSIDLLKRRVESKDQYLIRHLPIIIKQMRKYKKRVDSLDNIKVFSKMYRNTTKELDEKIIEQLEMHLN</sequence>
<dbReference type="PROSITE" id="PS50943">
    <property type="entry name" value="HTH_CROC1"/>
    <property type="match status" value="1"/>
</dbReference>
<dbReference type="EMBL" id="CP126084">
    <property type="protein sequence ID" value="WHX48556.1"/>
    <property type="molecule type" value="Genomic_DNA"/>
</dbReference>
<dbReference type="Pfam" id="PF06527">
    <property type="entry name" value="TniQ"/>
    <property type="match status" value="1"/>
</dbReference>
<proteinExistence type="predicted"/>
<name>A0AA95I482_9BACL</name>
<evidence type="ECO:0000313" key="3">
    <source>
        <dbReference type="Proteomes" id="UP001177943"/>
    </source>
</evidence>
<evidence type="ECO:0000259" key="1">
    <source>
        <dbReference type="PROSITE" id="PS50943"/>
    </source>
</evidence>